<evidence type="ECO:0000313" key="4">
    <source>
        <dbReference type="WBParaSite" id="ECPE_0000959501-mRNA-1"/>
    </source>
</evidence>
<dbReference type="GO" id="GO:0007169">
    <property type="term" value="P:cell surface receptor protein tyrosine kinase signaling pathway"/>
    <property type="evidence" value="ECO:0007669"/>
    <property type="project" value="TreeGrafter"/>
</dbReference>
<dbReference type="Pfam" id="PF02174">
    <property type="entry name" value="IRS"/>
    <property type="match status" value="1"/>
</dbReference>
<dbReference type="InterPro" id="IPR050996">
    <property type="entry name" value="Docking_Protein_DOK"/>
</dbReference>
<dbReference type="PANTHER" id="PTHR21258">
    <property type="entry name" value="DOCKING PROTEIN RELATED"/>
    <property type="match status" value="1"/>
</dbReference>
<reference evidence="4" key="1">
    <citation type="submission" date="2016-06" db="UniProtKB">
        <authorList>
            <consortium name="WormBaseParasite"/>
        </authorList>
    </citation>
    <scope>IDENTIFICATION</scope>
</reference>
<dbReference type="WBParaSite" id="ECPE_0000959501-mRNA-1">
    <property type="protein sequence ID" value="ECPE_0000959501-mRNA-1"/>
    <property type="gene ID" value="ECPE_0000959501"/>
</dbReference>
<protein>
    <submittedName>
        <fullName evidence="4">IRS-type PTB domain-containing protein</fullName>
    </submittedName>
</protein>
<name>A0A183ARI0_9TREM</name>
<organism evidence="4">
    <name type="scientific">Echinostoma caproni</name>
    <dbReference type="NCBI Taxonomy" id="27848"/>
    <lineage>
        <taxon>Eukaryota</taxon>
        <taxon>Metazoa</taxon>
        <taxon>Spiralia</taxon>
        <taxon>Lophotrochozoa</taxon>
        <taxon>Platyhelminthes</taxon>
        <taxon>Trematoda</taxon>
        <taxon>Digenea</taxon>
        <taxon>Plagiorchiida</taxon>
        <taxon>Echinostomata</taxon>
        <taxon>Echinostomatoidea</taxon>
        <taxon>Echinostomatidae</taxon>
        <taxon>Echinostoma</taxon>
    </lineage>
</organism>
<evidence type="ECO:0000259" key="1">
    <source>
        <dbReference type="SMART" id="SM00310"/>
    </source>
</evidence>
<sequence length="220" mass="24835">MGLSPSSLRSESLQCLVSDPEYLVHAVDQHRFQVASARDNLNIKLSCTQLTDSPVLSNTDERLCLCTASLLDCRLRLVCKGQLELRTSDLLFRDASYVLTWPLGSLRWYATDAKHFVFESGRRSPSGPGLFVFKCKHSKKLGLKLSMQIHRLLSHRSDSAQSHRQRYTTRPSINDEQPVKLVFQTEHPSPTRIHSITPTSPSVPGEFLPFLEFLLASNVE</sequence>
<dbReference type="OrthoDB" id="6279276at2759"/>
<dbReference type="EMBL" id="UZAN01047608">
    <property type="protein sequence ID" value="VDP85588.1"/>
    <property type="molecule type" value="Genomic_DNA"/>
</dbReference>
<dbReference type="SMART" id="SM00310">
    <property type="entry name" value="PTBI"/>
    <property type="match status" value="1"/>
</dbReference>
<dbReference type="GO" id="GO:0005737">
    <property type="term" value="C:cytoplasm"/>
    <property type="evidence" value="ECO:0007669"/>
    <property type="project" value="TreeGrafter"/>
</dbReference>
<evidence type="ECO:0000313" key="2">
    <source>
        <dbReference type="EMBL" id="VDP85588.1"/>
    </source>
</evidence>
<dbReference type="Gene3D" id="2.30.29.30">
    <property type="entry name" value="Pleckstrin-homology domain (PH domain)/Phosphotyrosine-binding domain (PTB)"/>
    <property type="match status" value="1"/>
</dbReference>
<dbReference type="AlphaFoldDB" id="A0A183ARI0"/>
<reference evidence="2 3" key="2">
    <citation type="submission" date="2018-11" db="EMBL/GenBank/DDBJ databases">
        <authorList>
            <consortium name="Pathogen Informatics"/>
        </authorList>
    </citation>
    <scope>NUCLEOTIDE SEQUENCE [LARGE SCALE GENOMIC DNA]</scope>
    <source>
        <strain evidence="2 3">Egypt</strain>
    </source>
</reference>
<feature type="domain" description="IRS-type PTB" evidence="1">
    <location>
        <begin position="50"/>
        <end position="154"/>
    </location>
</feature>
<dbReference type="InterPro" id="IPR011993">
    <property type="entry name" value="PH-like_dom_sf"/>
</dbReference>
<evidence type="ECO:0000313" key="3">
    <source>
        <dbReference type="Proteomes" id="UP000272942"/>
    </source>
</evidence>
<keyword evidence="3" id="KW-1185">Reference proteome</keyword>
<dbReference type="PANTHER" id="PTHR21258:SF62">
    <property type="entry name" value="INSULIN RECEPTOR SUBSTRATE 1"/>
    <property type="match status" value="1"/>
</dbReference>
<dbReference type="SMART" id="SM01244">
    <property type="entry name" value="IRS"/>
    <property type="match status" value="1"/>
</dbReference>
<dbReference type="InterPro" id="IPR002404">
    <property type="entry name" value="IRS_PTB"/>
</dbReference>
<dbReference type="Proteomes" id="UP000272942">
    <property type="component" value="Unassembled WGS sequence"/>
</dbReference>
<proteinExistence type="predicted"/>
<dbReference type="SUPFAM" id="SSF50729">
    <property type="entry name" value="PH domain-like"/>
    <property type="match status" value="1"/>
</dbReference>
<accession>A0A183ARI0</accession>
<gene>
    <name evidence="2" type="ORF">ECPE_LOCUS9565</name>
</gene>